<dbReference type="Gene3D" id="1.20.58.80">
    <property type="entry name" value="Phosphotransferase system, lactose/cellobiose-type IIA subunit"/>
    <property type="match status" value="1"/>
</dbReference>
<dbReference type="Proteomes" id="UP000799776">
    <property type="component" value="Unassembled WGS sequence"/>
</dbReference>
<dbReference type="PANTHER" id="PTHR40130">
    <property type="entry name" value="EXPRESSED PROTEIN"/>
    <property type="match status" value="1"/>
</dbReference>
<dbReference type="EMBL" id="ML978732">
    <property type="protein sequence ID" value="KAF2085218.1"/>
    <property type="molecule type" value="Genomic_DNA"/>
</dbReference>
<feature type="region of interest" description="Disordered" evidence="1">
    <location>
        <begin position="496"/>
        <end position="543"/>
    </location>
</feature>
<name>A0A9P4HR94_9PEZI</name>
<feature type="compositionally biased region" description="Polar residues" evidence="1">
    <location>
        <begin position="86"/>
        <end position="100"/>
    </location>
</feature>
<dbReference type="OrthoDB" id="3197614at2759"/>
<dbReference type="PANTHER" id="PTHR40130:SF1">
    <property type="entry name" value="SPINDLE POLE BODY-ASSOCIATED PROTEIN CUT12 DOMAIN-CONTAINING PROTEIN"/>
    <property type="match status" value="1"/>
</dbReference>
<dbReference type="SUPFAM" id="SSF140361">
    <property type="entry name" value="MIT domain-like"/>
    <property type="match status" value="1"/>
</dbReference>
<keyword evidence="3" id="KW-1185">Reference proteome</keyword>
<feature type="compositionally biased region" description="Low complexity" evidence="1">
    <location>
        <begin position="256"/>
        <end position="268"/>
    </location>
</feature>
<feature type="region of interest" description="Disordered" evidence="1">
    <location>
        <begin position="239"/>
        <end position="296"/>
    </location>
</feature>
<protein>
    <submittedName>
        <fullName evidence="2">Uncharacterized protein</fullName>
    </submittedName>
</protein>
<sequence length="543" mass="58503">MEGSPLTLAHAHARNASAETWKANSSQASDEHLKAAGEFANAAKGTADAEALRILKLLESHHHRIARIIKSDSSQPATSAPKEQDPSAQITEAGSTRPSNAATRALSPRRAPPSPPRSAPRRKPARDSPSSIASNLATARGIPGSQRKRATPASPAVSAQNADGKILNRADRQDEPLPQDGRKDSSRDIKTIAEDEEYTETEKERAVQPPRADEPFKRFFSTFETFYSALSAPLAFTGLPLGLEESNPEPPKKTSAKSVPKPSPSTSTRGDHLPDPSALFSRATLRSLGGGNGKSLSAAESFYVIPPSGGTKSYASILSHSGDRNQPGIPSPIIEQDASLEEFVDASEEPAPPSPTTTRGSRRRAGSSGSTRLTIKDVPPPGKRKTMEELELENAMMRKLVDNMTRRLHMWETTAQSQSLAMAQSYQFSKPLSKPAAAETTAVDTTPQQRLQELEMVVDQLQRDKAFSDGEMERLERENERITAVLGKYRQRWEQLKAGAKDRRERSNREGSSAAPGGAAEGSPAPSSERESGITAVEEGEAA</sequence>
<reference evidence="2" key="1">
    <citation type="journal article" date="2020" name="Stud. Mycol.">
        <title>101 Dothideomycetes genomes: a test case for predicting lifestyles and emergence of pathogens.</title>
        <authorList>
            <person name="Haridas S."/>
            <person name="Albert R."/>
            <person name="Binder M."/>
            <person name="Bloem J."/>
            <person name="Labutti K."/>
            <person name="Salamov A."/>
            <person name="Andreopoulos B."/>
            <person name="Baker S."/>
            <person name="Barry K."/>
            <person name="Bills G."/>
            <person name="Bluhm B."/>
            <person name="Cannon C."/>
            <person name="Castanera R."/>
            <person name="Culley D."/>
            <person name="Daum C."/>
            <person name="Ezra D."/>
            <person name="Gonzalez J."/>
            <person name="Henrissat B."/>
            <person name="Kuo A."/>
            <person name="Liang C."/>
            <person name="Lipzen A."/>
            <person name="Lutzoni F."/>
            <person name="Magnuson J."/>
            <person name="Mondo S."/>
            <person name="Nolan M."/>
            <person name="Ohm R."/>
            <person name="Pangilinan J."/>
            <person name="Park H.-J."/>
            <person name="Ramirez L."/>
            <person name="Alfaro M."/>
            <person name="Sun H."/>
            <person name="Tritt A."/>
            <person name="Yoshinaga Y."/>
            <person name="Zwiers L.-H."/>
            <person name="Turgeon B."/>
            <person name="Goodwin S."/>
            <person name="Spatafora J."/>
            <person name="Crous P."/>
            <person name="Grigoriev I."/>
        </authorList>
    </citation>
    <scope>NUCLEOTIDE SEQUENCE</scope>
    <source>
        <strain evidence="2">CBS 121410</strain>
    </source>
</reference>
<proteinExistence type="predicted"/>
<feature type="compositionally biased region" description="Basic and acidic residues" evidence="1">
    <location>
        <begin position="200"/>
        <end position="213"/>
    </location>
</feature>
<comment type="caution">
    <text evidence="2">The sequence shown here is derived from an EMBL/GenBank/DDBJ whole genome shotgun (WGS) entry which is preliminary data.</text>
</comment>
<feature type="region of interest" description="Disordered" evidence="1">
    <location>
        <begin position="69"/>
        <end position="213"/>
    </location>
</feature>
<feature type="compositionally biased region" description="Acidic residues" evidence="1">
    <location>
        <begin position="338"/>
        <end position="348"/>
    </location>
</feature>
<gene>
    <name evidence="2" type="ORF">K490DRAFT_67869</name>
</gene>
<feature type="region of interest" description="Disordered" evidence="1">
    <location>
        <begin position="313"/>
        <end position="386"/>
    </location>
</feature>
<feature type="compositionally biased region" description="Basic and acidic residues" evidence="1">
    <location>
        <begin position="496"/>
        <end position="509"/>
    </location>
</feature>
<evidence type="ECO:0000256" key="1">
    <source>
        <dbReference type="SAM" id="MobiDB-lite"/>
    </source>
</evidence>
<accession>A0A9P4HR94</accession>
<dbReference type="AlphaFoldDB" id="A0A9P4HR94"/>
<evidence type="ECO:0000313" key="2">
    <source>
        <dbReference type="EMBL" id="KAF2085218.1"/>
    </source>
</evidence>
<organism evidence="2 3">
    <name type="scientific">Saccharata proteae CBS 121410</name>
    <dbReference type="NCBI Taxonomy" id="1314787"/>
    <lineage>
        <taxon>Eukaryota</taxon>
        <taxon>Fungi</taxon>
        <taxon>Dikarya</taxon>
        <taxon>Ascomycota</taxon>
        <taxon>Pezizomycotina</taxon>
        <taxon>Dothideomycetes</taxon>
        <taxon>Dothideomycetes incertae sedis</taxon>
        <taxon>Botryosphaeriales</taxon>
        <taxon>Saccharataceae</taxon>
        <taxon>Saccharata</taxon>
    </lineage>
</organism>
<feature type="region of interest" description="Disordered" evidence="1">
    <location>
        <begin position="1"/>
        <end position="32"/>
    </location>
</feature>
<evidence type="ECO:0000313" key="3">
    <source>
        <dbReference type="Proteomes" id="UP000799776"/>
    </source>
</evidence>
<feature type="compositionally biased region" description="Basic and acidic residues" evidence="1">
    <location>
        <begin position="166"/>
        <end position="193"/>
    </location>
</feature>
<feature type="compositionally biased region" description="Low complexity" evidence="1">
    <location>
        <begin position="510"/>
        <end position="527"/>
    </location>
</feature>